<dbReference type="InterPro" id="IPR003599">
    <property type="entry name" value="Ig_sub"/>
</dbReference>
<keyword evidence="4" id="KW-0393">Immunoglobulin domain</keyword>
<dbReference type="SMART" id="SM00409">
    <property type="entry name" value="IG"/>
    <property type="match status" value="3"/>
</dbReference>
<dbReference type="Pfam" id="PF00041">
    <property type="entry name" value="fn3"/>
    <property type="match status" value="1"/>
</dbReference>
<sequence length="540" mass="59318">MFLAALFLASCSVTDLVFGQPGSPWTTGDNDYYYDPLNPEDTFPVITSSSRSFSIQQGDSVILPCVVQNLEEYSLIWRHGNQILWVLQHRPDGPIVEAVSQDHRIGLNGTSLMLSRVQWKDAGTYTCELSTQPRRTLNHTLTVRVPPSVYPANNRSEVTIRIGSTVTLGCHASGYPTPTVTWTRKGGNLPGPAEGANLTVHEAVPEDNGVYKCTATNGVGKPASTSIILQVMHRPKVWAEKEEVYSGVGYEATIACYVEAEPRPQVKFYRLGDIPVDPLRLYKTFDVNNRYSLHFDHVQLSDFGYHTCNASNFIGNSSAIIRLSGRPKPVRFTSLSQGDKENTYTLVWDVESYAPVLAYIIAYRNESDGEDEGIKLTVPGTTSSSIYHSYSHNFTQLEPGATYYVQVTAKNEFGLSDVNETFTFTTFDPAGPDSPEDYDAEGEDSLSVINQYEDVVSEAVGVSQLQADPTPSMDAATSPNTPSIVAANLTEQQQIQKKVSTAEKVHDDSSGAFTFTMTPAERRGQMVALVTAISLSCFFS</sequence>
<dbReference type="InterPro" id="IPR003961">
    <property type="entry name" value="FN3_dom"/>
</dbReference>
<dbReference type="InterPro" id="IPR003598">
    <property type="entry name" value="Ig_sub2"/>
</dbReference>
<accession>A0AAW0X144</accession>
<dbReference type="SUPFAM" id="SSF49265">
    <property type="entry name" value="Fibronectin type III"/>
    <property type="match status" value="1"/>
</dbReference>
<dbReference type="Gene3D" id="2.60.40.10">
    <property type="entry name" value="Immunoglobulins"/>
    <property type="match status" value="4"/>
</dbReference>
<dbReference type="SMART" id="SM00060">
    <property type="entry name" value="FN3"/>
    <property type="match status" value="1"/>
</dbReference>
<evidence type="ECO:0000259" key="7">
    <source>
        <dbReference type="PROSITE" id="PS50853"/>
    </source>
</evidence>
<evidence type="ECO:0000256" key="1">
    <source>
        <dbReference type="ARBA" id="ARBA00022729"/>
    </source>
</evidence>
<comment type="caution">
    <text evidence="8">The sequence shown here is derived from an EMBL/GenBank/DDBJ whole genome shotgun (WGS) entry which is preliminary data.</text>
</comment>
<dbReference type="SUPFAM" id="SSF48726">
    <property type="entry name" value="Immunoglobulin"/>
    <property type="match status" value="3"/>
</dbReference>
<feature type="domain" description="Ig-like" evidence="6">
    <location>
        <begin position="235"/>
        <end position="324"/>
    </location>
</feature>
<keyword evidence="9" id="KW-1185">Reference proteome</keyword>
<gene>
    <name evidence="8" type="ORF">OTU49_006288</name>
</gene>
<dbReference type="PANTHER" id="PTHR12231:SF253">
    <property type="entry name" value="DPR-INTERACTING PROTEIN ETA, ISOFORM B-RELATED"/>
    <property type="match status" value="1"/>
</dbReference>
<evidence type="ECO:0008006" key="10">
    <source>
        <dbReference type="Google" id="ProtNLM"/>
    </source>
</evidence>
<keyword evidence="1 5" id="KW-0732">Signal</keyword>
<evidence type="ECO:0000313" key="9">
    <source>
        <dbReference type="Proteomes" id="UP001445076"/>
    </source>
</evidence>
<dbReference type="CDD" id="cd00096">
    <property type="entry name" value="Ig"/>
    <property type="match status" value="1"/>
</dbReference>
<dbReference type="InterPro" id="IPR036116">
    <property type="entry name" value="FN3_sf"/>
</dbReference>
<dbReference type="CDD" id="cd00063">
    <property type="entry name" value="FN3"/>
    <property type="match status" value="1"/>
</dbReference>
<feature type="domain" description="Ig-like" evidence="6">
    <location>
        <begin position="147"/>
        <end position="226"/>
    </location>
</feature>
<proteinExistence type="predicted"/>
<dbReference type="GO" id="GO:0009653">
    <property type="term" value="P:anatomical structure morphogenesis"/>
    <property type="evidence" value="ECO:0007669"/>
    <property type="project" value="UniProtKB-ARBA"/>
</dbReference>
<evidence type="ECO:0000313" key="8">
    <source>
        <dbReference type="EMBL" id="KAK8733989.1"/>
    </source>
</evidence>
<evidence type="ECO:0000256" key="4">
    <source>
        <dbReference type="ARBA" id="ARBA00023319"/>
    </source>
</evidence>
<name>A0AAW0X144_CHEQU</name>
<dbReference type="EMBL" id="JARKIK010000052">
    <property type="protein sequence ID" value="KAK8733989.1"/>
    <property type="molecule type" value="Genomic_DNA"/>
</dbReference>
<dbReference type="PROSITE" id="PS50835">
    <property type="entry name" value="IG_LIKE"/>
    <property type="match status" value="3"/>
</dbReference>
<dbReference type="InterPro" id="IPR007110">
    <property type="entry name" value="Ig-like_dom"/>
</dbReference>
<evidence type="ECO:0000256" key="3">
    <source>
        <dbReference type="ARBA" id="ARBA00023157"/>
    </source>
</evidence>
<dbReference type="GO" id="GO:0043005">
    <property type="term" value="C:neuron projection"/>
    <property type="evidence" value="ECO:0007669"/>
    <property type="project" value="TreeGrafter"/>
</dbReference>
<evidence type="ECO:0000256" key="5">
    <source>
        <dbReference type="SAM" id="SignalP"/>
    </source>
</evidence>
<dbReference type="Pfam" id="PF13927">
    <property type="entry name" value="Ig_3"/>
    <property type="match status" value="3"/>
</dbReference>
<keyword evidence="3" id="KW-1015">Disulfide bond</keyword>
<dbReference type="GO" id="GO:0030154">
    <property type="term" value="P:cell differentiation"/>
    <property type="evidence" value="ECO:0007669"/>
    <property type="project" value="UniProtKB-ARBA"/>
</dbReference>
<feature type="domain" description="Ig-like" evidence="6">
    <location>
        <begin position="44"/>
        <end position="138"/>
    </location>
</feature>
<dbReference type="SMART" id="SM00408">
    <property type="entry name" value="IGc2"/>
    <property type="match status" value="3"/>
</dbReference>
<reference evidence="8 9" key="1">
    <citation type="journal article" date="2024" name="BMC Genomics">
        <title>Genome assembly of redclaw crayfish (Cherax quadricarinatus) provides insights into its immune adaptation and hypoxia tolerance.</title>
        <authorList>
            <person name="Liu Z."/>
            <person name="Zheng J."/>
            <person name="Li H."/>
            <person name="Fang K."/>
            <person name="Wang S."/>
            <person name="He J."/>
            <person name="Zhou D."/>
            <person name="Weng S."/>
            <person name="Chi M."/>
            <person name="Gu Z."/>
            <person name="He J."/>
            <person name="Li F."/>
            <person name="Wang M."/>
        </authorList>
    </citation>
    <scope>NUCLEOTIDE SEQUENCE [LARGE SCALE GENOMIC DNA]</scope>
    <source>
        <strain evidence="8">ZL_2023a</strain>
    </source>
</reference>
<feature type="domain" description="Fibronectin type-III" evidence="7">
    <location>
        <begin position="326"/>
        <end position="429"/>
    </location>
</feature>
<dbReference type="PANTHER" id="PTHR12231">
    <property type="entry name" value="CTX-RELATED TYPE I TRANSMEMBRANE PROTEIN"/>
    <property type="match status" value="1"/>
</dbReference>
<evidence type="ECO:0000256" key="2">
    <source>
        <dbReference type="ARBA" id="ARBA00022737"/>
    </source>
</evidence>
<evidence type="ECO:0000259" key="6">
    <source>
        <dbReference type="PROSITE" id="PS50835"/>
    </source>
</evidence>
<keyword evidence="2" id="KW-0677">Repeat</keyword>
<dbReference type="Proteomes" id="UP001445076">
    <property type="component" value="Unassembled WGS sequence"/>
</dbReference>
<dbReference type="PROSITE" id="PS50853">
    <property type="entry name" value="FN3"/>
    <property type="match status" value="1"/>
</dbReference>
<dbReference type="InterPro" id="IPR013783">
    <property type="entry name" value="Ig-like_fold"/>
</dbReference>
<feature type="signal peptide" evidence="5">
    <location>
        <begin position="1"/>
        <end position="19"/>
    </location>
</feature>
<protein>
    <recommendedName>
        <fullName evidence="10">Neurotrimin</fullName>
    </recommendedName>
</protein>
<organism evidence="8 9">
    <name type="scientific">Cherax quadricarinatus</name>
    <name type="common">Australian red claw crayfish</name>
    <dbReference type="NCBI Taxonomy" id="27406"/>
    <lineage>
        <taxon>Eukaryota</taxon>
        <taxon>Metazoa</taxon>
        <taxon>Ecdysozoa</taxon>
        <taxon>Arthropoda</taxon>
        <taxon>Crustacea</taxon>
        <taxon>Multicrustacea</taxon>
        <taxon>Malacostraca</taxon>
        <taxon>Eumalacostraca</taxon>
        <taxon>Eucarida</taxon>
        <taxon>Decapoda</taxon>
        <taxon>Pleocyemata</taxon>
        <taxon>Astacidea</taxon>
        <taxon>Parastacoidea</taxon>
        <taxon>Parastacidae</taxon>
        <taxon>Cherax</taxon>
    </lineage>
</organism>
<dbReference type="InterPro" id="IPR036179">
    <property type="entry name" value="Ig-like_dom_sf"/>
</dbReference>
<dbReference type="InterPro" id="IPR051170">
    <property type="entry name" value="Neural/epithelial_adhesion"/>
</dbReference>
<dbReference type="AlphaFoldDB" id="A0AAW0X144"/>
<feature type="chain" id="PRO_5043452298" description="Neurotrimin" evidence="5">
    <location>
        <begin position="20"/>
        <end position="540"/>
    </location>
</feature>